<accession>A0A6J5L9L7</accession>
<dbReference type="Pfam" id="PF05488">
    <property type="entry name" value="PAAR_motif"/>
    <property type="match status" value="1"/>
</dbReference>
<dbReference type="InterPro" id="IPR008727">
    <property type="entry name" value="PAAR_motif"/>
</dbReference>
<organism evidence="1">
    <name type="scientific">uncultured Caudovirales phage</name>
    <dbReference type="NCBI Taxonomy" id="2100421"/>
    <lineage>
        <taxon>Viruses</taxon>
        <taxon>Duplodnaviria</taxon>
        <taxon>Heunggongvirae</taxon>
        <taxon>Uroviricota</taxon>
        <taxon>Caudoviricetes</taxon>
        <taxon>Peduoviridae</taxon>
        <taxon>Maltschvirus</taxon>
        <taxon>Maltschvirus maltsch</taxon>
    </lineage>
</organism>
<gene>
    <name evidence="1" type="ORF">UFOVP116_95</name>
</gene>
<proteinExistence type="predicted"/>
<evidence type="ECO:0000313" key="1">
    <source>
        <dbReference type="EMBL" id="CAB4129727.1"/>
    </source>
</evidence>
<dbReference type="EMBL" id="LR796237">
    <property type="protein sequence ID" value="CAB4129727.1"/>
    <property type="molecule type" value="Genomic_DNA"/>
</dbReference>
<name>A0A6J5L9L7_9CAUD</name>
<reference evidence="1" key="1">
    <citation type="submission" date="2020-04" db="EMBL/GenBank/DDBJ databases">
        <authorList>
            <person name="Chiriac C."/>
            <person name="Salcher M."/>
            <person name="Ghai R."/>
            <person name="Kavagutti S V."/>
        </authorList>
    </citation>
    <scope>NUCLEOTIDE SEQUENCE</scope>
</reference>
<dbReference type="Gene3D" id="2.60.200.60">
    <property type="match status" value="1"/>
</dbReference>
<protein>
    <submittedName>
        <fullName evidence="1">COG4104 Uncharacterized conserved protein</fullName>
    </submittedName>
</protein>
<sequence>MSAARQSDPDTSDGSIVGGCISSVLINGLPAAVVGSVSSPHSPWGSPHPPHDAATVVSGSSTVIVGGLALARAGDPLSCGHAIASGSANVIAG</sequence>